<feature type="transmembrane region" description="Helical" evidence="6">
    <location>
        <begin position="27"/>
        <end position="45"/>
    </location>
</feature>
<name>A0AAD3AVD3_FRATT</name>
<comment type="caution">
    <text evidence="7">The sequence shown here is derived from an EMBL/GenBank/DDBJ whole genome shotgun (WGS) entry which is preliminary data.</text>
</comment>
<comment type="subcellular location">
    <subcellularLocation>
        <location evidence="1">Cell membrane</location>
        <topology evidence="1">Multi-pass membrane protein</topology>
    </subcellularLocation>
</comment>
<dbReference type="InterPro" id="IPR018385">
    <property type="entry name" value="C4_dicarb_anaerob_car-like"/>
</dbReference>
<evidence type="ECO:0000256" key="2">
    <source>
        <dbReference type="ARBA" id="ARBA00022475"/>
    </source>
</evidence>
<organism evidence="7 8">
    <name type="scientific">Francisella tularensis subsp. tularensis str. SCHU S4 substr. FSC237</name>
    <dbReference type="NCBI Taxonomy" id="1341660"/>
    <lineage>
        <taxon>Bacteria</taxon>
        <taxon>Pseudomonadati</taxon>
        <taxon>Pseudomonadota</taxon>
        <taxon>Gammaproteobacteria</taxon>
        <taxon>Thiotrichales</taxon>
        <taxon>Francisellaceae</taxon>
        <taxon>Francisella</taxon>
    </lineage>
</organism>
<accession>A0AAD3AVD3</accession>
<evidence type="ECO:0000256" key="4">
    <source>
        <dbReference type="ARBA" id="ARBA00022989"/>
    </source>
</evidence>
<dbReference type="InterPro" id="IPR051679">
    <property type="entry name" value="DASS-Related_Transporters"/>
</dbReference>
<dbReference type="GO" id="GO:0005886">
    <property type="term" value="C:plasma membrane"/>
    <property type="evidence" value="ECO:0007669"/>
    <property type="project" value="UniProtKB-SubCell"/>
</dbReference>
<keyword evidence="4 6" id="KW-1133">Transmembrane helix</keyword>
<evidence type="ECO:0000313" key="7">
    <source>
        <dbReference type="EMBL" id="EZK42292.1"/>
    </source>
</evidence>
<feature type="transmembrane region" description="Helical" evidence="6">
    <location>
        <begin position="113"/>
        <end position="131"/>
    </location>
</feature>
<gene>
    <name evidence="7" type="ORF">P250_02482</name>
</gene>
<evidence type="ECO:0000256" key="1">
    <source>
        <dbReference type="ARBA" id="ARBA00004651"/>
    </source>
</evidence>
<reference evidence="7 8" key="1">
    <citation type="submission" date="2014-03" db="EMBL/GenBank/DDBJ databases">
        <title>The Genome Sequence of Francisella tularensis subsp. tularensis str. SCHU S4 substr. FSC043.</title>
        <authorList>
            <consortium name="The Broad Institute Genomics Platform"/>
            <consortium name="The Broad Institute Genome Sequencing Center for Infectious Disease"/>
            <person name="Chapman S.B."/>
            <person name="Guina T."/>
            <person name="Gelhaus C."/>
            <person name="Comer J."/>
            <person name="Sellati T."/>
            <person name="Sjostedt A."/>
            <person name="Young S.K."/>
            <person name="Zeng Q."/>
            <person name="Gargeya S."/>
            <person name="Abouelleil A."/>
            <person name="Alvarado L."/>
            <person name="Chapman S.B."/>
            <person name="Gainer-Dewar J."/>
            <person name="Goldberg J."/>
            <person name="Griggs A."/>
            <person name="Gujja S."/>
            <person name="Hansen M."/>
            <person name="Howarth C."/>
            <person name="Imamovic A."/>
            <person name="Larimer J."/>
            <person name="Murphy C."/>
            <person name="Naylor J."/>
            <person name="Pearson M."/>
            <person name="Poon T.W."/>
            <person name="Priest M."/>
            <person name="Roberts A."/>
            <person name="Saif S."/>
            <person name="Shea T."/>
            <person name="Sykes S."/>
            <person name="Wortman J."/>
            <person name="Nusbaum C."/>
            <person name="Birren B."/>
        </authorList>
    </citation>
    <scope>NUCLEOTIDE SEQUENCE [LARGE SCALE GENOMIC DNA]</scope>
    <source>
        <strain evidence="7 8">Schu S4</strain>
    </source>
</reference>
<keyword evidence="3 6" id="KW-0812">Transmembrane</keyword>
<dbReference type="EMBL" id="JIDS01000001">
    <property type="protein sequence ID" value="EZK42292.1"/>
    <property type="molecule type" value="Genomic_DNA"/>
</dbReference>
<dbReference type="Proteomes" id="UP000023806">
    <property type="component" value="Unassembled WGS sequence"/>
</dbReference>
<sequence length="132" mass="14393">MFAVVGKVNGMNLSITIDAFKNGAKDLLPVCLIIGFAYSLIYLMGGSGQAALTMPIMSPLADLTGLSRQIAVLAFQLGDGWTHCIMPTSATLMAVLGVARIPYGLWLKFIFKFYLYLMTLSSIMVVICLYWV</sequence>
<dbReference type="PANTHER" id="PTHR43652">
    <property type="entry name" value="BASIC AMINO ACID ANTIPORTER YFCC-RELATED"/>
    <property type="match status" value="1"/>
</dbReference>
<proteinExistence type="predicted"/>
<evidence type="ECO:0000313" key="8">
    <source>
        <dbReference type="Proteomes" id="UP000023806"/>
    </source>
</evidence>
<keyword evidence="2" id="KW-1003">Cell membrane</keyword>
<evidence type="ECO:0000256" key="3">
    <source>
        <dbReference type="ARBA" id="ARBA00022692"/>
    </source>
</evidence>
<dbReference type="PANTHER" id="PTHR43652:SF2">
    <property type="entry name" value="BASIC AMINO ACID ANTIPORTER YFCC-RELATED"/>
    <property type="match status" value="1"/>
</dbReference>
<evidence type="ECO:0000256" key="6">
    <source>
        <dbReference type="SAM" id="Phobius"/>
    </source>
</evidence>
<dbReference type="Pfam" id="PF03606">
    <property type="entry name" value="DcuC"/>
    <property type="match status" value="1"/>
</dbReference>
<keyword evidence="5 6" id="KW-0472">Membrane</keyword>
<evidence type="ECO:0008006" key="9">
    <source>
        <dbReference type="Google" id="ProtNLM"/>
    </source>
</evidence>
<protein>
    <recommendedName>
        <fullName evidence="9">C4-dicarboxylate anaerobic carrier family protein</fullName>
    </recommendedName>
</protein>
<feature type="transmembrane region" description="Helical" evidence="6">
    <location>
        <begin position="80"/>
        <end position="101"/>
    </location>
</feature>
<evidence type="ECO:0000256" key="5">
    <source>
        <dbReference type="ARBA" id="ARBA00023136"/>
    </source>
</evidence>
<dbReference type="AlphaFoldDB" id="A0AAD3AVD3"/>